<dbReference type="Proteomes" id="UP000828390">
    <property type="component" value="Unassembled WGS sequence"/>
</dbReference>
<organism evidence="1 2">
    <name type="scientific">Dreissena polymorpha</name>
    <name type="common">Zebra mussel</name>
    <name type="synonym">Mytilus polymorpha</name>
    <dbReference type="NCBI Taxonomy" id="45954"/>
    <lineage>
        <taxon>Eukaryota</taxon>
        <taxon>Metazoa</taxon>
        <taxon>Spiralia</taxon>
        <taxon>Lophotrochozoa</taxon>
        <taxon>Mollusca</taxon>
        <taxon>Bivalvia</taxon>
        <taxon>Autobranchia</taxon>
        <taxon>Heteroconchia</taxon>
        <taxon>Euheterodonta</taxon>
        <taxon>Imparidentia</taxon>
        <taxon>Neoheterodontei</taxon>
        <taxon>Myida</taxon>
        <taxon>Dreissenoidea</taxon>
        <taxon>Dreissenidae</taxon>
        <taxon>Dreissena</taxon>
    </lineage>
</organism>
<evidence type="ECO:0000313" key="1">
    <source>
        <dbReference type="EMBL" id="KAH3706241.1"/>
    </source>
</evidence>
<gene>
    <name evidence="1" type="ORF">DPMN_065626</name>
</gene>
<keyword evidence="2" id="KW-1185">Reference proteome</keyword>
<accession>A0A9D3YVR3</accession>
<evidence type="ECO:0000313" key="2">
    <source>
        <dbReference type="Proteomes" id="UP000828390"/>
    </source>
</evidence>
<reference evidence="1" key="1">
    <citation type="journal article" date="2019" name="bioRxiv">
        <title>The Genome of the Zebra Mussel, Dreissena polymorpha: A Resource for Invasive Species Research.</title>
        <authorList>
            <person name="McCartney M.A."/>
            <person name="Auch B."/>
            <person name="Kono T."/>
            <person name="Mallez S."/>
            <person name="Zhang Y."/>
            <person name="Obille A."/>
            <person name="Becker A."/>
            <person name="Abrahante J.E."/>
            <person name="Garbe J."/>
            <person name="Badalamenti J.P."/>
            <person name="Herman A."/>
            <person name="Mangelson H."/>
            <person name="Liachko I."/>
            <person name="Sullivan S."/>
            <person name="Sone E.D."/>
            <person name="Koren S."/>
            <person name="Silverstein K.A.T."/>
            <person name="Beckman K.B."/>
            <person name="Gohl D.M."/>
        </authorList>
    </citation>
    <scope>NUCLEOTIDE SEQUENCE</scope>
    <source>
        <strain evidence="1">Duluth1</strain>
        <tissue evidence="1">Whole animal</tissue>
    </source>
</reference>
<comment type="caution">
    <text evidence="1">The sequence shown here is derived from an EMBL/GenBank/DDBJ whole genome shotgun (WGS) entry which is preliminary data.</text>
</comment>
<dbReference type="EMBL" id="JAIWYP010000014">
    <property type="protein sequence ID" value="KAH3706241.1"/>
    <property type="molecule type" value="Genomic_DNA"/>
</dbReference>
<proteinExistence type="predicted"/>
<protein>
    <submittedName>
        <fullName evidence="1">Uncharacterized protein</fullName>
    </submittedName>
</protein>
<name>A0A9D3YVR3_DREPO</name>
<dbReference type="AlphaFoldDB" id="A0A9D3YVR3"/>
<sequence>MEQYKSTERKCDMEQAVKDVLSGMSKSNLLEKHGSGVVMNKRKIDEYAHDIKEESAKKARYESHVNMEFRQWQKVMELKEKQNDILWRAY</sequence>
<reference evidence="1" key="2">
    <citation type="submission" date="2020-11" db="EMBL/GenBank/DDBJ databases">
        <authorList>
            <person name="McCartney M.A."/>
            <person name="Auch B."/>
            <person name="Kono T."/>
            <person name="Mallez S."/>
            <person name="Becker A."/>
            <person name="Gohl D.M."/>
            <person name="Silverstein K.A.T."/>
            <person name="Koren S."/>
            <person name="Bechman K.B."/>
            <person name="Herman A."/>
            <person name="Abrahante J.E."/>
            <person name="Garbe J."/>
        </authorList>
    </citation>
    <scope>NUCLEOTIDE SEQUENCE</scope>
    <source>
        <strain evidence="1">Duluth1</strain>
        <tissue evidence="1">Whole animal</tissue>
    </source>
</reference>